<dbReference type="Proteomes" id="UP000041254">
    <property type="component" value="Unassembled WGS sequence"/>
</dbReference>
<dbReference type="InParanoid" id="A0A0G4FUF0"/>
<evidence type="ECO:0000313" key="3">
    <source>
        <dbReference type="Proteomes" id="UP000041254"/>
    </source>
</evidence>
<proteinExistence type="predicted"/>
<dbReference type="EMBL" id="CDMY01000499">
    <property type="protein sequence ID" value="CEM18170.1"/>
    <property type="molecule type" value="Genomic_DNA"/>
</dbReference>
<evidence type="ECO:0000256" key="1">
    <source>
        <dbReference type="SAM" id="MobiDB-lite"/>
    </source>
</evidence>
<feature type="compositionally biased region" description="Basic and acidic residues" evidence="1">
    <location>
        <begin position="176"/>
        <end position="196"/>
    </location>
</feature>
<feature type="region of interest" description="Disordered" evidence="1">
    <location>
        <begin position="176"/>
        <end position="223"/>
    </location>
</feature>
<name>A0A0G4FUF0_VITBC</name>
<keyword evidence="3" id="KW-1185">Reference proteome</keyword>
<evidence type="ECO:0000313" key="2">
    <source>
        <dbReference type="EMBL" id="CEM18170.1"/>
    </source>
</evidence>
<dbReference type="AlphaFoldDB" id="A0A0G4FUF0"/>
<reference evidence="2 3" key="1">
    <citation type="submission" date="2014-11" db="EMBL/GenBank/DDBJ databases">
        <authorList>
            <person name="Zhu J."/>
            <person name="Qi W."/>
            <person name="Song R."/>
        </authorList>
    </citation>
    <scope>NUCLEOTIDE SEQUENCE [LARGE SCALE GENOMIC DNA]</scope>
</reference>
<gene>
    <name evidence="2" type="ORF">Vbra_16162</name>
</gene>
<protein>
    <submittedName>
        <fullName evidence="2">Uncharacterized protein</fullName>
    </submittedName>
</protein>
<organism evidence="2 3">
    <name type="scientific">Vitrella brassicaformis (strain CCMP3155)</name>
    <dbReference type="NCBI Taxonomy" id="1169540"/>
    <lineage>
        <taxon>Eukaryota</taxon>
        <taxon>Sar</taxon>
        <taxon>Alveolata</taxon>
        <taxon>Colpodellida</taxon>
        <taxon>Vitrellaceae</taxon>
        <taxon>Vitrella</taxon>
    </lineage>
</organism>
<accession>A0A0G4FUF0</accession>
<dbReference type="VEuPathDB" id="CryptoDB:Vbra_16162"/>
<sequence>MTHHGLCGVQVDTAVLARPACFSPSIPAGARLLHPRCDNGTDGPTYHWLRTGTSIAEVGYVSEHYREGKTFLWSTFVSTRTSKAFAERWGGTLIGGEAQLIFKLRETPARDVKGHYRRKELYVCLFARPARQSVALRVILPPFCCRFRVVSTSNSTASDPLWPNLGPMDAMMGVDAKDQKSAEKKAKKEEENEKGKLQKRKKSDEDTDAPAASKKRGGSSVLSARHWNTLRSCDADADLAQ</sequence>